<accession>A0A839IY08</accession>
<keyword evidence="4 7" id="KW-0812">Transmembrane</keyword>
<dbReference type="SUPFAM" id="SSF103473">
    <property type="entry name" value="MFS general substrate transporter"/>
    <property type="match status" value="1"/>
</dbReference>
<organism evidence="9 10">
    <name type="scientific">Oceanospirillum sediminis</name>
    <dbReference type="NCBI Taxonomy" id="2760088"/>
    <lineage>
        <taxon>Bacteria</taxon>
        <taxon>Pseudomonadati</taxon>
        <taxon>Pseudomonadota</taxon>
        <taxon>Gammaproteobacteria</taxon>
        <taxon>Oceanospirillales</taxon>
        <taxon>Oceanospirillaceae</taxon>
        <taxon>Oceanospirillum</taxon>
    </lineage>
</organism>
<evidence type="ECO:0000256" key="2">
    <source>
        <dbReference type="ARBA" id="ARBA00010992"/>
    </source>
</evidence>
<reference evidence="9 10" key="1">
    <citation type="submission" date="2020-08" db="EMBL/GenBank/DDBJ databases">
        <title>Oceanospirillum sp. nov. isolated from marine sediment.</title>
        <authorList>
            <person name="Ji X."/>
        </authorList>
    </citation>
    <scope>NUCLEOTIDE SEQUENCE [LARGE SCALE GENOMIC DNA]</scope>
    <source>
        <strain evidence="9 10">D5</strain>
    </source>
</reference>
<protein>
    <submittedName>
        <fullName evidence="9">MFS transporter</fullName>
    </submittedName>
</protein>
<feature type="transmembrane region" description="Helical" evidence="7">
    <location>
        <begin position="26"/>
        <end position="50"/>
    </location>
</feature>
<evidence type="ECO:0000256" key="6">
    <source>
        <dbReference type="ARBA" id="ARBA00023136"/>
    </source>
</evidence>
<dbReference type="PANTHER" id="PTHR48023">
    <property type="entry name" value="D-XYLOSE-PROTON SYMPORTER-LIKE 2"/>
    <property type="match status" value="1"/>
</dbReference>
<dbReference type="Proteomes" id="UP000565262">
    <property type="component" value="Unassembled WGS sequence"/>
</dbReference>
<gene>
    <name evidence="9" type="ORF">H4O21_24850</name>
</gene>
<name>A0A839IY08_9GAMM</name>
<keyword evidence="5 7" id="KW-1133">Transmembrane helix</keyword>
<evidence type="ECO:0000313" key="10">
    <source>
        <dbReference type="Proteomes" id="UP000565262"/>
    </source>
</evidence>
<dbReference type="PROSITE" id="PS50850">
    <property type="entry name" value="MFS"/>
    <property type="match status" value="1"/>
</dbReference>
<evidence type="ECO:0000256" key="5">
    <source>
        <dbReference type="ARBA" id="ARBA00022989"/>
    </source>
</evidence>
<comment type="similarity">
    <text evidence="2">Belongs to the major facilitator superfamily. Sugar transporter (TC 2.A.1.1) family.</text>
</comment>
<proteinExistence type="inferred from homology"/>
<sequence length="113" mass="12244">AFSTGTMELNAATGQETLDLSDSMGMLALIAANAYVMLFNFSWGPVMWVMLGEMFPNQIRGLGLAVAGLSQWVANFAVTLTFPMLLGSMGLAFAYSLYTLGAILSVYFVYKYV</sequence>
<dbReference type="InterPro" id="IPR020846">
    <property type="entry name" value="MFS_dom"/>
</dbReference>
<dbReference type="EMBL" id="JACJFM010000262">
    <property type="protein sequence ID" value="MBB1489838.1"/>
    <property type="molecule type" value="Genomic_DNA"/>
</dbReference>
<dbReference type="AlphaFoldDB" id="A0A839IY08"/>
<dbReference type="Gene3D" id="1.20.1250.20">
    <property type="entry name" value="MFS general substrate transporter like domains"/>
    <property type="match status" value="1"/>
</dbReference>
<comment type="subcellular location">
    <subcellularLocation>
        <location evidence="1">Membrane</location>
        <topology evidence="1">Multi-pass membrane protein</topology>
    </subcellularLocation>
</comment>
<keyword evidence="10" id="KW-1185">Reference proteome</keyword>
<dbReference type="Pfam" id="PF00083">
    <property type="entry name" value="Sugar_tr"/>
    <property type="match status" value="1"/>
</dbReference>
<dbReference type="GO" id="GO:0022857">
    <property type="term" value="F:transmembrane transporter activity"/>
    <property type="evidence" value="ECO:0007669"/>
    <property type="project" value="InterPro"/>
</dbReference>
<feature type="domain" description="Major facilitator superfamily (MFS) profile" evidence="8">
    <location>
        <begin position="1"/>
        <end position="113"/>
    </location>
</feature>
<dbReference type="InterPro" id="IPR003663">
    <property type="entry name" value="Sugar/inositol_transpt"/>
</dbReference>
<dbReference type="InterPro" id="IPR036259">
    <property type="entry name" value="MFS_trans_sf"/>
</dbReference>
<dbReference type="GO" id="GO:0016020">
    <property type="term" value="C:membrane"/>
    <property type="evidence" value="ECO:0007669"/>
    <property type="project" value="UniProtKB-SubCell"/>
</dbReference>
<evidence type="ECO:0000256" key="7">
    <source>
        <dbReference type="SAM" id="Phobius"/>
    </source>
</evidence>
<evidence type="ECO:0000313" key="9">
    <source>
        <dbReference type="EMBL" id="MBB1489838.1"/>
    </source>
</evidence>
<comment type="caution">
    <text evidence="9">The sequence shown here is derived from an EMBL/GenBank/DDBJ whole genome shotgun (WGS) entry which is preliminary data.</text>
</comment>
<evidence type="ECO:0000259" key="8">
    <source>
        <dbReference type="PROSITE" id="PS50850"/>
    </source>
</evidence>
<feature type="non-terminal residue" evidence="9">
    <location>
        <position position="113"/>
    </location>
</feature>
<keyword evidence="6 7" id="KW-0472">Membrane</keyword>
<keyword evidence="3" id="KW-0813">Transport</keyword>
<feature type="transmembrane region" description="Helical" evidence="7">
    <location>
        <begin position="62"/>
        <end position="86"/>
    </location>
</feature>
<evidence type="ECO:0000256" key="4">
    <source>
        <dbReference type="ARBA" id="ARBA00022692"/>
    </source>
</evidence>
<dbReference type="PANTHER" id="PTHR48023:SF4">
    <property type="entry name" value="D-XYLOSE-PROTON SYMPORTER-LIKE 2"/>
    <property type="match status" value="1"/>
</dbReference>
<feature type="non-terminal residue" evidence="9">
    <location>
        <position position="1"/>
    </location>
</feature>
<evidence type="ECO:0000256" key="1">
    <source>
        <dbReference type="ARBA" id="ARBA00004141"/>
    </source>
</evidence>
<dbReference type="PRINTS" id="PR00171">
    <property type="entry name" value="SUGRTRNSPORT"/>
</dbReference>
<feature type="transmembrane region" description="Helical" evidence="7">
    <location>
        <begin position="92"/>
        <end position="110"/>
    </location>
</feature>
<dbReference type="InterPro" id="IPR050820">
    <property type="entry name" value="MFS_Sugar_Transporter"/>
</dbReference>
<evidence type="ECO:0000256" key="3">
    <source>
        <dbReference type="ARBA" id="ARBA00022448"/>
    </source>
</evidence>
<dbReference type="InterPro" id="IPR005828">
    <property type="entry name" value="MFS_sugar_transport-like"/>
</dbReference>